<dbReference type="InterPro" id="IPR003598">
    <property type="entry name" value="Ig_sub2"/>
</dbReference>
<evidence type="ECO:0000256" key="1">
    <source>
        <dbReference type="SAM" id="MobiDB-lite"/>
    </source>
</evidence>
<dbReference type="RefSeq" id="XP_022328890.1">
    <property type="nucleotide sequence ID" value="XM_022473182.1"/>
</dbReference>
<dbReference type="InterPro" id="IPR013783">
    <property type="entry name" value="Ig-like_fold"/>
</dbReference>
<feature type="compositionally biased region" description="Basic and acidic residues" evidence="1">
    <location>
        <begin position="265"/>
        <end position="275"/>
    </location>
</feature>
<dbReference type="SMART" id="SM00408">
    <property type="entry name" value="IGc2"/>
    <property type="match status" value="2"/>
</dbReference>
<evidence type="ECO:0000313" key="4">
    <source>
        <dbReference type="RefSeq" id="XP_022328890.1"/>
    </source>
</evidence>
<dbReference type="Pfam" id="PF07679">
    <property type="entry name" value="I-set"/>
    <property type="match status" value="1"/>
</dbReference>
<name>A0A8B8DMA4_CRAVI</name>
<dbReference type="GO" id="GO:0050808">
    <property type="term" value="P:synapse organization"/>
    <property type="evidence" value="ECO:0007669"/>
    <property type="project" value="TreeGrafter"/>
</dbReference>
<dbReference type="InterPro" id="IPR007110">
    <property type="entry name" value="Ig-like_dom"/>
</dbReference>
<evidence type="ECO:0000313" key="5">
    <source>
        <dbReference type="RefSeq" id="XP_022333138.1"/>
    </source>
</evidence>
<dbReference type="PANTHER" id="PTHR23279">
    <property type="entry name" value="DEFECTIVE PROBOSCIS EXTENSION RESPONSE DPR -RELATED"/>
    <property type="match status" value="1"/>
</dbReference>
<feature type="domain" description="Ig-like" evidence="2">
    <location>
        <begin position="38"/>
        <end position="137"/>
    </location>
</feature>
<dbReference type="GO" id="GO:0032589">
    <property type="term" value="C:neuron projection membrane"/>
    <property type="evidence" value="ECO:0007669"/>
    <property type="project" value="TreeGrafter"/>
</dbReference>
<keyword evidence="3" id="KW-1185">Reference proteome</keyword>
<dbReference type="Proteomes" id="UP000694844">
    <property type="component" value="Chromosome 4"/>
</dbReference>
<dbReference type="CDD" id="cd00096">
    <property type="entry name" value="Ig"/>
    <property type="match status" value="2"/>
</dbReference>
<gene>
    <name evidence="4" type="primary">LOC111127883</name>
    <name evidence="5" type="synonym">LOC111130393</name>
</gene>
<dbReference type="OrthoDB" id="190835at2759"/>
<dbReference type="SMART" id="SM00409">
    <property type="entry name" value="IG"/>
    <property type="match status" value="2"/>
</dbReference>
<evidence type="ECO:0000259" key="2">
    <source>
        <dbReference type="PROSITE" id="PS50835"/>
    </source>
</evidence>
<dbReference type="InterPro" id="IPR036179">
    <property type="entry name" value="Ig-like_dom_sf"/>
</dbReference>
<dbReference type="KEGG" id="cvn:111130393"/>
<dbReference type="SUPFAM" id="SSF48726">
    <property type="entry name" value="Immunoglobulin"/>
    <property type="match status" value="2"/>
</dbReference>
<proteinExistence type="predicted"/>
<dbReference type="InterPro" id="IPR013098">
    <property type="entry name" value="Ig_I-set"/>
</dbReference>
<dbReference type="KEGG" id="cvn:111127883"/>
<dbReference type="Pfam" id="PF13927">
    <property type="entry name" value="Ig_3"/>
    <property type="match status" value="1"/>
</dbReference>
<dbReference type="PANTHER" id="PTHR23279:SF36">
    <property type="entry name" value="DEFECTIVE PROBOSCIS EXTENSION RESPONSE 9, ISOFORM A"/>
    <property type="match status" value="1"/>
</dbReference>
<evidence type="ECO:0000313" key="3">
    <source>
        <dbReference type="Proteomes" id="UP000694844"/>
    </source>
</evidence>
<dbReference type="InterPro" id="IPR037448">
    <property type="entry name" value="Zig-8"/>
</dbReference>
<accession>A0A8B8DMA4</accession>
<feature type="region of interest" description="Disordered" evidence="1">
    <location>
        <begin position="265"/>
        <end position="289"/>
    </location>
</feature>
<sequence>MKILKWDTSFSAVVFILWTFFTKGFGTRHGVAGRYPVPQFAYTDTNVTANVGERAVLVCRVENLGTRKVIWRKLPDVSPLTIGQYVFVNDVAMSVQHARESEDWKLIISGVHSSHSGEYECQVPTADKQMRKQFYLTVTEKPTRYPHNSHSEEVIYISDRQHVNTDEPFQISCNATGVDFVPDNIDWFKNGEKLQSNVERGVSIKFSVTMETKTIKSTFRVEHARMTDAGTYTCRTSNSLVESTSVVVLYATSKNSKRVIYPERNVKSEESENHVRSPSSPTNQGRSSSPVCHVLLSFIIVLLHVV</sequence>
<dbReference type="AlphaFoldDB" id="A0A8B8DMA4"/>
<reference evidence="4 5" key="1">
    <citation type="submission" date="2025-04" db="UniProtKB">
        <authorList>
            <consortium name="RefSeq"/>
        </authorList>
    </citation>
    <scope>IDENTIFICATION</scope>
    <source>
        <tissue evidence="4 5">Whole sample</tissue>
    </source>
</reference>
<feature type="domain" description="Ig-like" evidence="2">
    <location>
        <begin position="146"/>
        <end position="247"/>
    </location>
</feature>
<organism evidence="3 4">
    <name type="scientific">Crassostrea virginica</name>
    <name type="common">Eastern oyster</name>
    <dbReference type="NCBI Taxonomy" id="6565"/>
    <lineage>
        <taxon>Eukaryota</taxon>
        <taxon>Metazoa</taxon>
        <taxon>Spiralia</taxon>
        <taxon>Lophotrochozoa</taxon>
        <taxon>Mollusca</taxon>
        <taxon>Bivalvia</taxon>
        <taxon>Autobranchia</taxon>
        <taxon>Pteriomorphia</taxon>
        <taxon>Ostreida</taxon>
        <taxon>Ostreoidea</taxon>
        <taxon>Ostreidae</taxon>
        <taxon>Crassostrea</taxon>
    </lineage>
</organism>
<protein>
    <submittedName>
        <fullName evidence="4 5">Hemicentin-2-like isoform X1</fullName>
    </submittedName>
</protein>
<dbReference type="GeneID" id="111127883"/>
<dbReference type="InterPro" id="IPR003599">
    <property type="entry name" value="Ig_sub"/>
</dbReference>
<dbReference type="RefSeq" id="XP_022333138.1">
    <property type="nucleotide sequence ID" value="XM_022477430.1"/>
</dbReference>
<feature type="compositionally biased region" description="Polar residues" evidence="1">
    <location>
        <begin position="276"/>
        <end position="289"/>
    </location>
</feature>
<dbReference type="Gene3D" id="2.60.40.10">
    <property type="entry name" value="Immunoglobulins"/>
    <property type="match status" value="2"/>
</dbReference>
<dbReference type="PROSITE" id="PS50835">
    <property type="entry name" value="IG_LIKE"/>
    <property type="match status" value="2"/>
</dbReference>